<proteinExistence type="predicted"/>
<keyword evidence="3" id="KW-1185">Reference proteome</keyword>
<evidence type="ECO:0000313" key="2">
    <source>
        <dbReference type="EMBL" id="HEC68171.1"/>
    </source>
</evidence>
<accession>A0A7C1ZRF3</accession>
<organism evidence="2">
    <name type="scientific">Desulfofervidus auxilii</name>
    <dbReference type="NCBI Taxonomy" id="1621989"/>
    <lineage>
        <taxon>Bacteria</taxon>
        <taxon>Pseudomonadati</taxon>
        <taxon>Thermodesulfobacteriota</taxon>
        <taxon>Candidatus Desulfofervidia</taxon>
        <taxon>Candidatus Desulfofervidales</taxon>
        <taxon>Candidatus Desulfofervidaceae</taxon>
        <taxon>Candidatus Desulfofervidus</taxon>
    </lineage>
</organism>
<reference evidence="2" key="2">
    <citation type="journal article" date="2020" name="mSystems">
        <title>Genome- and Community-Level Interaction Insights into Carbon Utilization and Element Cycling Functions of Hydrothermarchaeota in Hydrothermal Sediment.</title>
        <authorList>
            <person name="Zhou Z."/>
            <person name="Liu Y."/>
            <person name="Xu W."/>
            <person name="Pan J."/>
            <person name="Luo Z.H."/>
            <person name="Li M."/>
        </authorList>
    </citation>
    <scope>NUCLEOTIDE SEQUENCE [LARGE SCALE GENOMIC DNA]</scope>
    <source>
        <strain evidence="2">HyVt-389</strain>
    </source>
</reference>
<dbReference type="EMBL" id="CP013015">
    <property type="protein sequence ID" value="AMM40312.1"/>
    <property type="molecule type" value="Genomic_DNA"/>
</dbReference>
<protein>
    <submittedName>
        <fullName evidence="2">Uncharacterized protein</fullName>
    </submittedName>
</protein>
<name>A0A7C1ZRF3_DESA2</name>
<dbReference type="KEGG" id="daw:HS1_000506"/>
<gene>
    <name evidence="2" type="ORF">ENI35_05105</name>
    <name evidence="1" type="ORF">HS1_000506</name>
</gene>
<reference evidence="1 3" key="1">
    <citation type="submission" date="2015-10" db="EMBL/GenBank/DDBJ databases">
        <title>Candidatus Desulfofervidus auxilii, a hydrogenotrophic sulfate-reducing bacterium involved in the thermophilic anaerobic oxidation of methane.</title>
        <authorList>
            <person name="Krukenberg V."/>
            <person name="Richter M."/>
            <person name="Wegener G."/>
        </authorList>
    </citation>
    <scope>NUCLEOTIDE SEQUENCE [LARGE SCALE GENOMIC DNA]</scope>
    <source>
        <strain evidence="1 3">HS1</strain>
    </source>
</reference>
<evidence type="ECO:0000313" key="1">
    <source>
        <dbReference type="EMBL" id="AMM40312.1"/>
    </source>
</evidence>
<sequence length="82" mass="9386">MEILTKVADKKGRITLGSKYAKKTFLIEKKEDGTVILKPAEVVPIDEAWLWKNKVAFNKVIEGIEDAQMNKFAEVDIKDYED</sequence>
<dbReference type="AlphaFoldDB" id="A0A7C1ZRF3"/>
<dbReference type="Proteomes" id="UP000070560">
    <property type="component" value="Chromosome"/>
</dbReference>
<dbReference type="OrthoDB" id="5295772at2"/>
<dbReference type="Proteomes" id="UP000885738">
    <property type="component" value="Unassembled WGS sequence"/>
</dbReference>
<evidence type="ECO:0000313" key="3">
    <source>
        <dbReference type="Proteomes" id="UP000070560"/>
    </source>
</evidence>
<dbReference type="RefSeq" id="WP_066060612.1">
    <property type="nucleotide sequence ID" value="NZ_CP013015.1"/>
</dbReference>
<dbReference type="EMBL" id="DRIH01000178">
    <property type="protein sequence ID" value="HEC68171.1"/>
    <property type="molecule type" value="Genomic_DNA"/>
</dbReference>